<dbReference type="NCBIfam" id="NF045719">
    <property type="entry name" value="GSU3473_fam"/>
    <property type="match status" value="1"/>
</dbReference>
<organism evidence="2 3">
    <name type="scientific">Geoanaerobacter pelophilus</name>
    <dbReference type="NCBI Taxonomy" id="60036"/>
    <lineage>
        <taxon>Bacteria</taxon>
        <taxon>Pseudomonadati</taxon>
        <taxon>Thermodesulfobacteriota</taxon>
        <taxon>Desulfuromonadia</taxon>
        <taxon>Geobacterales</taxon>
        <taxon>Geobacteraceae</taxon>
        <taxon>Geoanaerobacter</taxon>
    </lineage>
</organism>
<feature type="compositionally biased region" description="Basic and acidic residues" evidence="1">
    <location>
        <begin position="59"/>
        <end position="73"/>
    </location>
</feature>
<evidence type="ECO:0000313" key="2">
    <source>
        <dbReference type="EMBL" id="MBT0663362.1"/>
    </source>
</evidence>
<dbReference type="AlphaFoldDB" id="A0AAW4KZL0"/>
<name>A0AAW4KZL0_9BACT</name>
<evidence type="ECO:0000256" key="1">
    <source>
        <dbReference type="SAM" id="MobiDB-lite"/>
    </source>
</evidence>
<protein>
    <submittedName>
        <fullName evidence="2">Uncharacterized protein</fullName>
    </submittedName>
</protein>
<sequence length="84" mass="9442">MLIQVVYSDRKIGLVDQGKLDRLIESGSIAAFRRLDAWAIIGKDQTRKDCRIYGGPERRDRGGITDECPRGYERPGLSQGTAFK</sequence>
<dbReference type="Proteomes" id="UP000811899">
    <property type="component" value="Unassembled WGS sequence"/>
</dbReference>
<dbReference type="RefSeq" id="WP_214170105.1">
    <property type="nucleotide sequence ID" value="NZ_JAHCVJ010000001.1"/>
</dbReference>
<comment type="caution">
    <text evidence="2">The sequence shown here is derived from an EMBL/GenBank/DDBJ whole genome shotgun (WGS) entry which is preliminary data.</text>
</comment>
<accession>A0AAW4KZL0</accession>
<evidence type="ECO:0000313" key="3">
    <source>
        <dbReference type="Proteomes" id="UP000811899"/>
    </source>
</evidence>
<dbReference type="InterPro" id="IPR054686">
    <property type="entry name" value="GSU3473-like"/>
</dbReference>
<dbReference type="EMBL" id="JAHCVJ010000001">
    <property type="protein sequence ID" value="MBT0663362.1"/>
    <property type="molecule type" value="Genomic_DNA"/>
</dbReference>
<proteinExistence type="predicted"/>
<keyword evidence="3" id="KW-1185">Reference proteome</keyword>
<feature type="region of interest" description="Disordered" evidence="1">
    <location>
        <begin position="59"/>
        <end position="84"/>
    </location>
</feature>
<gene>
    <name evidence="2" type="ORF">KI809_03525</name>
</gene>
<reference evidence="2 3" key="1">
    <citation type="submission" date="2021-05" db="EMBL/GenBank/DDBJ databases">
        <title>The draft genome of Geobacter pelophilus DSM 12255.</title>
        <authorList>
            <person name="Xu Z."/>
            <person name="Masuda Y."/>
            <person name="Itoh H."/>
            <person name="Senoo K."/>
        </authorList>
    </citation>
    <scope>NUCLEOTIDE SEQUENCE [LARGE SCALE GENOMIC DNA]</scope>
    <source>
        <strain evidence="2 3">DSM 12255</strain>
    </source>
</reference>